<organism evidence="1 2">
    <name type="scientific">Microbacterium rhizosphaerae</name>
    <dbReference type="NCBI Taxonomy" id="1678237"/>
    <lineage>
        <taxon>Bacteria</taxon>
        <taxon>Bacillati</taxon>
        <taxon>Actinomycetota</taxon>
        <taxon>Actinomycetes</taxon>
        <taxon>Micrococcales</taxon>
        <taxon>Microbacteriaceae</taxon>
        <taxon>Microbacterium</taxon>
    </lineage>
</organism>
<sequence>MMLDRSEIEATIARVAYAAFTYYPDKARDLPGYRVDEDVEWCMVPLRSLSPGYQAGFRDRIRLLIVDPEQDRQLFIRDLKILESPESKFGTER</sequence>
<reference evidence="1 2" key="1">
    <citation type="submission" date="2023-11" db="EMBL/GenBank/DDBJ databases">
        <title>Genome sequence of Microbacterium rhizosphaerae KACC 19337.</title>
        <authorList>
            <person name="Choi H."/>
            <person name="Kim S."/>
            <person name="Kim Y."/>
            <person name="Kwon S.-W."/>
            <person name="Heo J."/>
        </authorList>
    </citation>
    <scope>NUCLEOTIDE SEQUENCE [LARGE SCALE GENOMIC DNA]</scope>
    <source>
        <strain evidence="1 2">KACC 19337</strain>
    </source>
</reference>
<evidence type="ECO:0000313" key="1">
    <source>
        <dbReference type="EMBL" id="WPR89732.1"/>
    </source>
</evidence>
<gene>
    <name evidence="1" type="ORF">SM116_00135</name>
</gene>
<dbReference type="RefSeq" id="WP_320942446.1">
    <property type="nucleotide sequence ID" value="NZ_BAABEU010000003.1"/>
</dbReference>
<dbReference type="EMBL" id="CP139368">
    <property type="protein sequence ID" value="WPR89732.1"/>
    <property type="molecule type" value="Genomic_DNA"/>
</dbReference>
<accession>A0ABZ0SQ10</accession>
<keyword evidence="2" id="KW-1185">Reference proteome</keyword>
<evidence type="ECO:0000313" key="2">
    <source>
        <dbReference type="Proteomes" id="UP001323798"/>
    </source>
</evidence>
<protein>
    <submittedName>
        <fullName evidence="1">Uncharacterized protein</fullName>
    </submittedName>
</protein>
<proteinExistence type="predicted"/>
<dbReference type="Proteomes" id="UP001323798">
    <property type="component" value="Chromosome"/>
</dbReference>
<name>A0ABZ0SQ10_9MICO</name>